<proteinExistence type="predicted"/>
<keyword evidence="4" id="KW-1185">Reference proteome</keyword>
<dbReference type="Gene3D" id="2.30.42.10">
    <property type="match status" value="1"/>
</dbReference>
<dbReference type="PANTHER" id="PTHR36453">
    <property type="entry name" value="SECRETED PROTEIN-RELATED"/>
    <property type="match status" value="1"/>
</dbReference>
<dbReference type="EMBL" id="BAAAFI010000047">
    <property type="protein sequence ID" value="GAA0880809.1"/>
    <property type="molecule type" value="Genomic_DNA"/>
</dbReference>
<protein>
    <submittedName>
        <fullName evidence="3">PDZ domain-containing protein</fullName>
    </submittedName>
</protein>
<gene>
    <name evidence="3" type="ORF">GCM10009119_37790</name>
</gene>
<dbReference type="InterPro" id="IPR006626">
    <property type="entry name" value="PbH1"/>
</dbReference>
<dbReference type="SUPFAM" id="SSF50156">
    <property type="entry name" value="PDZ domain-like"/>
    <property type="match status" value="1"/>
</dbReference>
<dbReference type="InterPro" id="IPR011050">
    <property type="entry name" value="Pectin_lyase_fold/virulence"/>
</dbReference>
<feature type="signal peptide" evidence="1">
    <location>
        <begin position="1"/>
        <end position="19"/>
    </location>
</feature>
<dbReference type="RefSeq" id="WP_343854364.1">
    <property type="nucleotide sequence ID" value="NZ_BAAAFI010000047.1"/>
</dbReference>
<dbReference type="InterPro" id="IPR036034">
    <property type="entry name" value="PDZ_sf"/>
</dbReference>
<reference evidence="4" key="1">
    <citation type="journal article" date="2019" name="Int. J. Syst. Evol. Microbiol.">
        <title>The Global Catalogue of Microorganisms (GCM) 10K type strain sequencing project: providing services to taxonomists for standard genome sequencing and annotation.</title>
        <authorList>
            <consortium name="The Broad Institute Genomics Platform"/>
            <consortium name="The Broad Institute Genome Sequencing Center for Infectious Disease"/>
            <person name="Wu L."/>
            <person name="Ma J."/>
        </authorList>
    </citation>
    <scope>NUCLEOTIDE SEQUENCE [LARGE SCALE GENOMIC DNA]</scope>
    <source>
        <strain evidence="4">JCM 16112</strain>
    </source>
</reference>
<dbReference type="Gene3D" id="2.160.20.10">
    <property type="entry name" value="Single-stranded right-handed beta-helix, Pectin lyase-like"/>
    <property type="match status" value="2"/>
</dbReference>
<dbReference type="InterPro" id="IPR012334">
    <property type="entry name" value="Pectin_lyas_fold"/>
</dbReference>
<evidence type="ECO:0000256" key="1">
    <source>
        <dbReference type="SAM" id="SignalP"/>
    </source>
</evidence>
<comment type="caution">
    <text evidence="3">The sequence shown here is derived from an EMBL/GenBank/DDBJ whole genome shotgun (WGS) entry which is preliminary data.</text>
</comment>
<dbReference type="Pfam" id="PF13229">
    <property type="entry name" value="Beta_helix"/>
    <property type="match status" value="1"/>
</dbReference>
<keyword evidence="1" id="KW-0732">Signal</keyword>
<feature type="domain" description="Right handed beta helix" evidence="2">
    <location>
        <begin position="326"/>
        <end position="381"/>
    </location>
</feature>
<sequence>MKYCLLFLLLFILSLSVSAQQRSIQIYVATDGNDAFPGTKKKPLKSIEKARDLAATHQGKNSVEVIFEDGTYYLQDEVVFSPKHSGTKDHPIVYRAANTGKAVISGGTLVKMEWQPYRDGIYKAQVPAEIDLIDQLYINGQNQRMARFPNAVPGKNVFDTWDLVHTKEPDLANDPLNPERIASWADPTGAYVHAMHQALWGDMHWIVKGRNADGTLELEGGWQNNRPSPMHPRYRMVENVFEELDVPNEWFFNKKEKTLYYYPEAGVQLKDAKVEVVRLQKLLVFEGTKENPVQFLELKGFVFRHAARSFMENKEQLLRSDWTTFRGGAIQFTGAENCTISDSEFDQLGGNSIFVNNYNRYITIKGCYIHHSGASGVAFVGDPAMVRDPLFRYGPQDFEGMDLTPGPSGDNYPQDSRVEDCLITMTGRFEKQTAPVQISMSARITVSHCSIYDVPRAGINISEGTFGGHVIEYCDVFNTVLETGDHGSFNSWGRDRFWTPDINQTAEQVAKNPDLPFLDILEPNIIRNSRWRCDHGWDIDLDDGSSRYRIYNNLLLNRGLKMREGYDRIATNNIIINNSLHPHVWYPNSGDVFKGNIVSTAYQPAVMARGIAEDGKWGAQLDSNLFISNEADRIKFIQNQADINSLVGDALFLDPENGDFRVAANSPAIRLGFENFPMDQFGVVSEKLKRIAKQPEIPRVLALSVGPESKVYEWYMCSVKSVETMEERSAAGLSDTNGVLMLSVPVYSNPGRAGLQAGDVIVSFRGTLIKDFEHLQAILKENSGQKELTFGVMHNQEKIEVRLEL</sequence>
<organism evidence="3 4">
    <name type="scientific">Algoriphagus jejuensis</name>
    <dbReference type="NCBI Taxonomy" id="419934"/>
    <lineage>
        <taxon>Bacteria</taxon>
        <taxon>Pseudomonadati</taxon>
        <taxon>Bacteroidota</taxon>
        <taxon>Cytophagia</taxon>
        <taxon>Cytophagales</taxon>
        <taxon>Cyclobacteriaceae</taxon>
        <taxon>Algoriphagus</taxon>
    </lineage>
</organism>
<name>A0ABP3YJT8_9BACT</name>
<evidence type="ECO:0000313" key="4">
    <source>
        <dbReference type="Proteomes" id="UP001500469"/>
    </source>
</evidence>
<dbReference type="SMART" id="SM00710">
    <property type="entry name" value="PbH1"/>
    <property type="match status" value="3"/>
</dbReference>
<dbReference type="Proteomes" id="UP001500469">
    <property type="component" value="Unassembled WGS sequence"/>
</dbReference>
<dbReference type="InterPro" id="IPR039448">
    <property type="entry name" value="Beta_helix"/>
</dbReference>
<dbReference type="PANTHER" id="PTHR36453:SF1">
    <property type="entry name" value="RIGHT HANDED BETA HELIX DOMAIN-CONTAINING PROTEIN"/>
    <property type="match status" value="1"/>
</dbReference>
<evidence type="ECO:0000313" key="3">
    <source>
        <dbReference type="EMBL" id="GAA0880809.1"/>
    </source>
</evidence>
<evidence type="ECO:0000259" key="2">
    <source>
        <dbReference type="Pfam" id="PF13229"/>
    </source>
</evidence>
<accession>A0ABP3YJT8</accession>
<feature type="chain" id="PRO_5047282564" evidence="1">
    <location>
        <begin position="20"/>
        <end position="805"/>
    </location>
</feature>
<dbReference type="SUPFAM" id="SSF51126">
    <property type="entry name" value="Pectin lyase-like"/>
    <property type="match status" value="1"/>
</dbReference>